<accession>A0ABW4LSS0</accession>
<comment type="caution">
    <text evidence="5">The sequence shown here is derived from an EMBL/GenBank/DDBJ whole genome shotgun (WGS) entry which is preliminary data.</text>
</comment>
<keyword evidence="2" id="KW-0333">Golgi apparatus</keyword>
<evidence type="ECO:0000313" key="6">
    <source>
        <dbReference type="Proteomes" id="UP001597214"/>
    </source>
</evidence>
<dbReference type="InterPro" id="IPR038261">
    <property type="entry name" value="GPP34-like_sf"/>
</dbReference>
<dbReference type="Proteomes" id="UP001597214">
    <property type="component" value="Unassembled WGS sequence"/>
</dbReference>
<dbReference type="EMBL" id="JBHUEM010000039">
    <property type="protein sequence ID" value="MFD1738194.1"/>
    <property type="molecule type" value="Genomic_DNA"/>
</dbReference>
<keyword evidence="6" id="KW-1185">Reference proteome</keyword>
<dbReference type="InterPro" id="IPR008628">
    <property type="entry name" value="GPP34-like"/>
</dbReference>
<comment type="subcellular location">
    <subcellularLocation>
        <location evidence="1">Golgi apparatus membrane</location>
        <topology evidence="1">Peripheral membrane protein</topology>
        <orientation evidence="1">Cytoplasmic side</orientation>
    </subcellularLocation>
</comment>
<organism evidence="5 6">
    <name type="scientific">Bacillus salitolerans</name>
    <dbReference type="NCBI Taxonomy" id="1437434"/>
    <lineage>
        <taxon>Bacteria</taxon>
        <taxon>Bacillati</taxon>
        <taxon>Bacillota</taxon>
        <taxon>Bacilli</taxon>
        <taxon>Bacillales</taxon>
        <taxon>Bacillaceae</taxon>
        <taxon>Bacillus</taxon>
    </lineage>
</organism>
<keyword evidence="4" id="KW-0472">Membrane</keyword>
<dbReference type="RefSeq" id="WP_377929407.1">
    <property type="nucleotide sequence ID" value="NZ_JBHUEM010000039.1"/>
</dbReference>
<evidence type="ECO:0000256" key="4">
    <source>
        <dbReference type="ARBA" id="ARBA00023136"/>
    </source>
</evidence>
<name>A0ABW4LSS0_9BACI</name>
<dbReference type="Gene3D" id="1.10.3630.10">
    <property type="entry name" value="yeast vps74-n-term truncation variant domain like"/>
    <property type="match status" value="1"/>
</dbReference>
<sequence>MLTLAEKFLLLMIDDETGKMAPGSSTVLPYGLAGAIIIDLSLKGCLDYKDKKVFFLDKENAGDPILTNMLGYLKSKGTSRKLNYLVQKLGYEISRKKISESFINRLVEKEILQMDEVQYLFFFTKKVYPSNNTGTENEIRSNIRQLILEENSQHDEESIALIGLLKACNLDKSLFSKEEYKLAKKKITKIMKEIPYGKAVNEAIMAMQSAVMASIIAATAATTSTSGG</sequence>
<protein>
    <submittedName>
        <fullName evidence="5">GPP34 family phosphoprotein</fullName>
    </submittedName>
</protein>
<reference evidence="6" key="1">
    <citation type="journal article" date="2019" name="Int. J. Syst. Evol. Microbiol.">
        <title>The Global Catalogue of Microorganisms (GCM) 10K type strain sequencing project: providing services to taxonomists for standard genome sequencing and annotation.</title>
        <authorList>
            <consortium name="The Broad Institute Genomics Platform"/>
            <consortium name="The Broad Institute Genome Sequencing Center for Infectious Disease"/>
            <person name="Wu L."/>
            <person name="Ma J."/>
        </authorList>
    </citation>
    <scope>NUCLEOTIDE SEQUENCE [LARGE SCALE GENOMIC DNA]</scope>
    <source>
        <strain evidence="6">CCUG 49339</strain>
    </source>
</reference>
<evidence type="ECO:0000313" key="5">
    <source>
        <dbReference type="EMBL" id="MFD1738194.1"/>
    </source>
</evidence>
<gene>
    <name evidence="5" type="ORF">ACFSCX_16830</name>
</gene>
<dbReference type="Pfam" id="PF05719">
    <property type="entry name" value="GPP34"/>
    <property type="match status" value="1"/>
</dbReference>
<dbReference type="PANTHER" id="PTHR12704:SF2">
    <property type="entry name" value="GOLGI PHOSPHOPROTEIN 3 HOMOLOG SAURON"/>
    <property type="match status" value="1"/>
</dbReference>
<evidence type="ECO:0000256" key="1">
    <source>
        <dbReference type="ARBA" id="ARBA00004255"/>
    </source>
</evidence>
<proteinExistence type="predicted"/>
<dbReference type="PANTHER" id="PTHR12704">
    <property type="entry name" value="TRANS-GOLGI PROTEIN GMX33"/>
    <property type="match status" value="1"/>
</dbReference>
<evidence type="ECO:0000256" key="2">
    <source>
        <dbReference type="ARBA" id="ARBA00023034"/>
    </source>
</evidence>
<keyword evidence="3" id="KW-0446">Lipid-binding</keyword>
<evidence type="ECO:0000256" key="3">
    <source>
        <dbReference type="ARBA" id="ARBA00023121"/>
    </source>
</evidence>